<name>A0A0D3INC8_EMIH1</name>
<dbReference type="KEGG" id="ehx:EMIHUDRAFT_445941"/>
<dbReference type="PANTHER" id="PTHR24346">
    <property type="entry name" value="MAP/MICROTUBULE AFFINITY-REGULATING KINASE"/>
    <property type="match status" value="1"/>
</dbReference>
<dbReference type="HOGENOM" id="CLU_643168_0_0_1"/>
<dbReference type="eggNOG" id="KOG0583">
    <property type="taxonomic scope" value="Eukaryota"/>
</dbReference>
<dbReference type="AlphaFoldDB" id="A0A0D3INC8"/>
<comment type="similarity">
    <text evidence="4">Belongs to the protein kinase superfamily.</text>
</comment>
<dbReference type="RefSeq" id="XP_005765192.1">
    <property type="nucleotide sequence ID" value="XM_005765135.1"/>
</dbReference>
<sequence>MASLPSLPSPCTARRSLFPAKINHRDKPRSTTSPINSGKSHSGIKKQPRRRDITSFEIDFSRTLGTGSFGSCFGVKGDERVAIKVLGGESGRRECFFYDRLDHKGVISVYAHGSTCAGTYAIAMERCLGGELFDRVSYFPLPDEQTVRRIFCELLDAVEHCHSRGVAHRDIKLENILFADTSGGPIRLIDFGLAHQYPPAQGGGYDRSMPLRDRVGSKSYTAPEVLDGLGYDGFAADMWSCGVVLFTLLTGTFPHPDEPPANLDLRLVRSGLDLPAAVVGLLDSLFEADPARRPSAGEARRHAWCAGASAGGARRCGASCTGKDDWCVYYRGAEVAERRDPSDASDALTEPSGFSATHLDDMLEADARDWEAVAENTELDAYLDSLAAPIWSSGSAATPSPPPMASSATPSLTLFDCLRRRLGGRGV</sequence>
<dbReference type="SMART" id="SM00220">
    <property type="entry name" value="S_TKc"/>
    <property type="match status" value="1"/>
</dbReference>
<dbReference type="InterPro" id="IPR017441">
    <property type="entry name" value="Protein_kinase_ATP_BS"/>
</dbReference>
<dbReference type="PaxDb" id="2903-EOD12763"/>
<dbReference type="STRING" id="2903.R1BRL6"/>
<feature type="domain" description="Protein kinase" evidence="6">
    <location>
        <begin position="58"/>
        <end position="305"/>
    </location>
</feature>
<evidence type="ECO:0000313" key="7">
    <source>
        <dbReference type="EnsemblProtists" id="EOD12763"/>
    </source>
</evidence>
<dbReference type="SUPFAM" id="SSF56112">
    <property type="entry name" value="Protein kinase-like (PK-like)"/>
    <property type="match status" value="1"/>
</dbReference>
<protein>
    <recommendedName>
        <fullName evidence="6">Protein kinase domain-containing protein</fullName>
    </recommendedName>
</protein>
<reference evidence="8" key="1">
    <citation type="journal article" date="2013" name="Nature">
        <title>Pan genome of the phytoplankton Emiliania underpins its global distribution.</title>
        <authorList>
            <person name="Read B.A."/>
            <person name="Kegel J."/>
            <person name="Klute M.J."/>
            <person name="Kuo A."/>
            <person name="Lefebvre S.C."/>
            <person name="Maumus F."/>
            <person name="Mayer C."/>
            <person name="Miller J."/>
            <person name="Monier A."/>
            <person name="Salamov A."/>
            <person name="Young J."/>
            <person name="Aguilar M."/>
            <person name="Claverie J.M."/>
            <person name="Frickenhaus S."/>
            <person name="Gonzalez K."/>
            <person name="Herman E.K."/>
            <person name="Lin Y.C."/>
            <person name="Napier J."/>
            <person name="Ogata H."/>
            <person name="Sarno A.F."/>
            <person name="Shmutz J."/>
            <person name="Schroeder D."/>
            <person name="de Vargas C."/>
            <person name="Verret F."/>
            <person name="von Dassow P."/>
            <person name="Valentin K."/>
            <person name="Van de Peer Y."/>
            <person name="Wheeler G."/>
            <person name="Dacks J.B."/>
            <person name="Delwiche C.F."/>
            <person name="Dyhrman S.T."/>
            <person name="Glockner G."/>
            <person name="John U."/>
            <person name="Richards T."/>
            <person name="Worden A.Z."/>
            <person name="Zhang X."/>
            <person name="Grigoriev I.V."/>
            <person name="Allen A.E."/>
            <person name="Bidle K."/>
            <person name="Borodovsky M."/>
            <person name="Bowler C."/>
            <person name="Brownlee C."/>
            <person name="Cock J.M."/>
            <person name="Elias M."/>
            <person name="Gladyshev V.N."/>
            <person name="Groth M."/>
            <person name="Guda C."/>
            <person name="Hadaegh A."/>
            <person name="Iglesias-Rodriguez M.D."/>
            <person name="Jenkins J."/>
            <person name="Jones B.M."/>
            <person name="Lawson T."/>
            <person name="Leese F."/>
            <person name="Lindquist E."/>
            <person name="Lobanov A."/>
            <person name="Lomsadze A."/>
            <person name="Malik S.B."/>
            <person name="Marsh M.E."/>
            <person name="Mackinder L."/>
            <person name="Mock T."/>
            <person name="Mueller-Roeber B."/>
            <person name="Pagarete A."/>
            <person name="Parker M."/>
            <person name="Probert I."/>
            <person name="Quesneville H."/>
            <person name="Raines C."/>
            <person name="Rensing S.A."/>
            <person name="Riano-Pachon D.M."/>
            <person name="Richier S."/>
            <person name="Rokitta S."/>
            <person name="Shiraiwa Y."/>
            <person name="Soanes D.M."/>
            <person name="van der Giezen M."/>
            <person name="Wahlund T.M."/>
            <person name="Williams B."/>
            <person name="Wilson W."/>
            <person name="Wolfe G."/>
            <person name="Wurch L.L."/>
        </authorList>
    </citation>
    <scope>NUCLEOTIDE SEQUENCE</scope>
</reference>
<dbReference type="PANTHER" id="PTHR24346:SF30">
    <property type="entry name" value="MATERNAL EMBRYONIC LEUCINE ZIPPER KINASE"/>
    <property type="match status" value="1"/>
</dbReference>
<evidence type="ECO:0000313" key="8">
    <source>
        <dbReference type="Proteomes" id="UP000013827"/>
    </source>
</evidence>
<dbReference type="EnsemblProtists" id="EOD12763">
    <property type="protein sequence ID" value="EOD12763"/>
    <property type="gene ID" value="EMIHUDRAFT_445941"/>
</dbReference>
<dbReference type="InterPro" id="IPR000719">
    <property type="entry name" value="Prot_kinase_dom"/>
</dbReference>
<feature type="compositionally biased region" description="Polar residues" evidence="5">
    <location>
        <begin position="30"/>
        <end position="40"/>
    </location>
</feature>
<dbReference type="GO" id="GO:0005524">
    <property type="term" value="F:ATP binding"/>
    <property type="evidence" value="ECO:0007669"/>
    <property type="project" value="UniProtKB-UniRule"/>
</dbReference>
<keyword evidence="4" id="KW-0808">Transferase</keyword>
<dbReference type="PROSITE" id="PS50011">
    <property type="entry name" value="PROTEIN_KINASE_DOM"/>
    <property type="match status" value="1"/>
</dbReference>
<accession>A0A0D3INC8</accession>
<evidence type="ECO:0000259" key="6">
    <source>
        <dbReference type="PROSITE" id="PS50011"/>
    </source>
</evidence>
<proteinExistence type="inferred from homology"/>
<dbReference type="PROSITE" id="PS00108">
    <property type="entry name" value="PROTEIN_KINASE_ST"/>
    <property type="match status" value="1"/>
</dbReference>
<evidence type="ECO:0000256" key="5">
    <source>
        <dbReference type="SAM" id="MobiDB-lite"/>
    </source>
</evidence>
<dbReference type="GO" id="GO:0035556">
    <property type="term" value="P:intracellular signal transduction"/>
    <property type="evidence" value="ECO:0007669"/>
    <property type="project" value="TreeGrafter"/>
</dbReference>
<evidence type="ECO:0000256" key="2">
    <source>
        <dbReference type="ARBA" id="ARBA00022840"/>
    </source>
</evidence>
<dbReference type="GeneID" id="17258911"/>
<keyword evidence="2 3" id="KW-0067">ATP-binding</keyword>
<dbReference type="GO" id="GO:0004674">
    <property type="term" value="F:protein serine/threonine kinase activity"/>
    <property type="evidence" value="ECO:0007669"/>
    <property type="project" value="UniProtKB-KW"/>
</dbReference>
<feature type="region of interest" description="Disordered" evidence="5">
    <location>
        <begin position="18"/>
        <end position="50"/>
    </location>
</feature>
<dbReference type="Proteomes" id="UP000013827">
    <property type="component" value="Unassembled WGS sequence"/>
</dbReference>
<dbReference type="PROSITE" id="PS00107">
    <property type="entry name" value="PROTEIN_KINASE_ATP"/>
    <property type="match status" value="1"/>
</dbReference>
<evidence type="ECO:0000256" key="3">
    <source>
        <dbReference type="PROSITE-ProRule" id="PRU10141"/>
    </source>
</evidence>
<keyword evidence="4" id="KW-0418">Kinase</keyword>
<keyword evidence="8" id="KW-1185">Reference proteome</keyword>
<dbReference type="InterPro" id="IPR011009">
    <property type="entry name" value="Kinase-like_dom_sf"/>
</dbReference>
<organism evidence="7 8">
    <name type="scientific">Emiliania huxleyi (strain CCMP1516)</name>
    <dbReference type="NCBI Taxonomy" id="280463"/>
    <lineage>
        <taxon>Eukaryota</taxon>
        <taxon>Haptista</taxon>
        <taxon>Haptophyta</taxon>
        <taxon>Prymnesiophyceae</taxon>
        <taxon>Isochrysidales</taxon>
        <taxon>Noelaerhabdaceae</taxon>
        <taxon>Emiliania</taxon>
    </lineage>
</organism>
<evidence type="ECO:0000256" key="1">
    <source>
        <dbReference type="ARBA" id="ARBA00022741"/>
    </source>
</evidence>
<feature type="binding site" evidence="3">
    <location>
        <position position="84"/>
    </location>
    <ligand>
        <name>ATP</name>
        <dbReference type="ChEBI" id="CHEBI:30616"/>
    </ligand>
</feature>
<reference evidence="7" key="2">
    <citation type="submission" date="2024-10" db="UniProtKB">
        <authorList>
            <consortium name="EnsemblProtists"/>
        </authorList>
    </citation>
    <scope>IDENTIFICATION</scope>
</reference>
<keyword evidence="4" id="KW-0723">Serine/threonine-protein kinase</keyword>
<dbReference type="Gene3D" id="1.10.510.10">
    <property type="entry name" value="Transferase(Phosphotransferase) domain 1"/>
    <property type="match status" value="1"/>
</dbReference>
<dbReference type="Pfam" id="PF00069">
    <property type="entry name" value="Pkinase"/>
    <property type="match status" value="1"/>
</dbReference>
<dbReference type="InterPro" id="IPR008271">
    <property type="entry name" value="Ser/Thr_kinase_AS"/>
</dbReference>
<keyword evidence="1 3" id="KW-0547">Nucleotide-binding</keyword>
<evidence type="ECO:0000256" key="4">
    <source>
        <dbReference type="RuleBase" id="RU000304"/>
    </source>
</evidence>
<dbReference type="GO" id="GO:0005737">
    <property type="term" value="C:cytoplasm"/>
    <property type="evidence" value="ECO:0007669"/>
    <property type="project" value="TreeGrafter"/>
</dbReference>